<keyword evidence="3" id="KW-1185">Reference proteome</keyword>
<dbReference type="CTD" id="643376"/>
<dbReference type="InterPro" id="IPR000210">
    <property type="entry name" value="BTB/POZ_dom"/>
</dbReference>
<dbReference type="InterPro" id="IPR011333">
    <property type="entry name" value="SKP1/BTB/POZ_sf"/>
</dbReference>
<dbReference type="AlphaFoldDB" id="A0A6P8NI45"/>
<dbReference type="Gene3D" id="3.30.710.10">
    <property type="entry name" value="Potassium Channel Kv1.1, Chain A"/>
    <property type="match status" value="1"/>
</dbReference>
<feature type="domain" description="BTB" evidence="2">
    <location>
        <begin position="34"/>
        <end position="100"/>
    </location>
</feature>
<dbReference type="RefSeq" id="XP_033775600.1">
    <property type="nucleotide sequence ID" value="XM_033919709.1"/>
</dbReference>
<evidence type="ECO:0000259" key="2">
    <source>
        <dbReference type="PROSITE" id="PS50097"/>
    </source>
</evidence>
<dbReference type="PANTHER" id="PTHR47639:SF1">
    <property type="entry name" value="BTB_POZ DOMAIN-CONTAINING PROTEIN 18"/>
    <property type="match status" value="1"/>
</dbReference>
<dbReference type="SUPFAM" id="SSF54695">
    <property type="entry name" value="POZ domain"/>
    <property type="match status" value="1"/>
</dbReference>
<dbReference type="Proteomes" id="UP000515159">
    <property type="component" value="Chromosome 14"/>
</dbReference>
<feature type="region of interest" description="Disordered" evidence="1">
    <location>
        <begin position="844"/>
        <end position="874"/>
    </location>
</feature>
<dbReference type="RefSeq" id="XP_033775601.1">
    <property type="nucleotide sequence ID" value="XM_033919710.1"/>
</dbReference>
<dbReference type="InterPro" id="IPR042915">
    <property type="entry name" value="BTBD18"/>
</dbReference>
<name>A0A6P8NI45_GEOSA</name>
<sequence length="874" mass="95247">MSAASVPKLFYHNSRLMRTIFRQLHRQQKDNTFCDVILQVEGMQIPAHSCILSACSPFFTERLSLMKPVAQQFVELSGMKVSALSRLVQYIYTAELEVTRDEVEEVLAAARQLRILELEALCLEGGKLVKADLGRRLNRDCFQSQTYFSRSGIGISPVVLPTVAADSQFRKRVHDATVGSRAGPCNEVAATASEICFKPQEAPAIKEKVGLSWKDFDCIKQNIAVAESDTGKCLSHKLSRVVFKRDSDEQNESNTDPSVTKSCHTKATMLGNSLSKASNVVDIGGLQLGKVNNKCLKCQVHDATVTGISEHSFVAVLEGSESMSEYAREQSTPLQEVAKVCLQCKSEPDLNRLSYAELAPSSDYNSLALPKPEVSSDSDPASLVLPEMGDPFDHTNLALSVPETSDLTSCNAAVIFPIHFTNLCYKTSHSELSPTTQRKTFIKNPCIARKQSTSSDTSGDESPVGRMKLRKRINSACWEVVHEIEPEEQNQSQNGTCLPILVREVDTAVGQFLEVNPASSNSKTSFVSATETTSETLHRLSVKPEEQSHVEFAVQSLDQVCQTGYSIGSAQEIKELLDIVLSTSDASEFDCATPDLEECIMTKSAAAEFVNEEEGKESIPSNQQVAAANHFSSSDEGGEGSIPADQQDMALEHEKYTDQMQCLGAESAPVVPRSPSHGSTNNLAGKLDVLMSSQRKPTGARTSKKQQAQTTTTSSGDCSDGYSSGLMPKVAVCHRHSLRQMRKKKMQAPDGSVVPPVKCTEASLVTHNRSGSDQCIMPKRRWQSRTLRCVEPVESGKGSLLSPKTSRLRKTVDYPSPGKQPQTSDSSPEITQILLDSEEEIDIVGSSPPITPIIPCGIKPEPASESDTETIIVD</sequence>
<evidence type="ECO:0000313" key="3">
    <source>
        <dbReference type="Proteomes" id="UP000515159"/>
    </source>
</evidence>
<dbReference type="RefSeq" id="XP_033775602.1">
    <property type="nucleotide sequence ID" value="XM_033919711.1"/>
</dbReference>
<dbReference type="RefSeq" id="XP_033775597.1">
    <property type="nucleotide sequence ID" value="XM_033919706.1"/>
</dbReference>
<evidence type="ECO:0000313" key="7">
    <source>
        <dbReference type="RefSeq" id="XP_033775601.1"/>
    </source>
</evidence>
<evidence type="ECO:0000313" key="4">
    <source>
        <dbReference type="RefSeq" id="XP_033775597.1"/>
    </source>
</evidence>
<feature type="region of interest" description="Disordered" evidence="1">
    <location>
        <begin position="694"/>
        <end position="721"/>
    </location>
</feature>
<organism evidence="3 4">
    <name type="scientific">Geotrypetes seraphini</name>
    <name type="common">Gaboon caecilian</name>
    <name type="synonym">Caecilia seraphini</name>
    <dbReference type="NCBI Taxonomy" id="260995"/>
    <lineage>
        <taxon>Eukaryota</taxon>
        <taxon>Metazoa</taxon>
        <taxon>Chordata</taxon>
        <taxon>Craniata</taxon>
        <taxon>Vertebrata</taxon>
        <taxon>Euteleostomi</taxon>
        <taxon>Amphibia</taxon>
        <taxon>Gymnophiona</taxon>
        <taxon>Geotrypetes</taxon>
    </lineage>
</organism>
<evidence type="ECO:0000313" key="8">
    <source>
        <dbReference type="RefSeq" id="XP_033775602.1"/>
    </source>
</evidence>
<evidence type="ECO:0000313" key="6">
    <source>
        <dbReference type="RefSeq" id="XP_033775600.1"/>
    </source>
</evidence>
<feature type="region of interest" description="Disordered" evidence="1">
    <location>
        <begin position="612"/>
        <end position="644"/>
    </location>
</feature>
<dbReference type="PANTHER" id="PTHR47639">
    <property type="entry name" value="BTB/POZ DOMAIN-CONTAINING PROTEIN 18"/>
    <property type="match status" value="1"/>
</dbReference>
<protein>
    <submittedName>
        <fullName evidence="4 5">BTB/POZ domain-containing protein 18</fullName>
    </submittedName>
</protein>
<dbReference type="KEGG" id="gsh:117348060"/>
<dbReference type="OrthoDB" id="1925334at2759"/>
<dbReference type="GeneID" id="117348060"/>
<evidence type="ECO:0000256" key="1">
    <source>
        <dbReference type="SAM" id="MobiDB-lite"/>
    </source>
</evidence>
<dbReference type="SMART" id="SM00225">
    <property type="entry name" value="BTB"/>
    <property type="match status" value="1"/>
</dbReference>
<gene>
    <name evidence="4 5 6 7 8" type="primary">BTBD18</name>
</gene>
<evidence type="ECO:0000313" key="5">
    <source>
        <dbReference type="RefSeq" id="XP_033775599.1"/>
    </source>
</evidence>
<feature type="compositionally biased region" description="Low complexity" evidence="1">
    <location>
        <begin position="705"/>
        <end position="721"/>
    </location>
</feature>
<feature type="region of interest" description="Disordered" evidence="1">
    <location>
        <begin position="793"/>
        <end position="829"/>
    </location>
</feature>
<dbReference type="Pfam" id="PF00651">
    <property type="entry name" value="BTB"/>
    <property type="match status" value="1"/>
</dbReference>
<dbReference type="CDD" id="cd18293">
    <property type="entry name" value="BTB_POZ_BTBD18"/>
    <property type="match status" value="1"/>
</dbReference>
<dbReference type="GO" id="GO:0032968">
    <property type="term" value="P:positive regulation of transcription elongation by RNA polymerase II"/>
    <property type="evidence" value="ECO:0007669"/>
    <property type="project" value="InterPro"/>
</dbReference>
<feature type="compositionally biased region" description="Polar residues" evidence="1">
    <location>
        <begin position="619"/>
        <end position="635"/>
    </location>
</feature>
<dbReference type="RefSeq" id="XP_033775599.1">
    <property type="nucleotide sequence ID" value="XM_033919708.1"/>
</dbReference>
<dbReference type="PROSITE" id="PS50097">
    <property type="entry name" value="BTB"/>
    <property type="match status" value="1"/>
</dbReference>
<accession>A0A6P8NI45</accession>
<feature type="compositionally biased region" description="Polar residues" evidence="1">
    <location>
        <begin position="819"/>
        <end position="829"/>
    </location>
</feature>
<reference evidence="4 5" key="1">
    <citation type="submission" date="2025-04" db="UniProtKB">
        <authorList>
            <consortium name="RefSeq"/>
        </authorList>
    </citation>
    <scope>IDENTIFICATION</scope>
</reference>
<proteinExistence type="predicted"/>